<proteinExistence type="inferred from homology"/>
<name>C7DG26_MICA2</name>
<dbReference type="PANTHER" id="PTHR48077">
    <property type="entry name" value="TRYPTOPHAN SYNTHASE-RELATED"/>
    <property type="match status" value="1"/>
</dbReference>
<evidence type="ECO:0000256" key="5">
    <source>
        <dbReference type="ARBA" id="ARBA00011270"/>
    </source>
</evidence>
<organism evidence="14 15">
    <name type="scientific">Candidatus Micrarchaeum acidiphilum ARMAN-2</name>
    <dbReference type="NCBI Taxonomy" id="425595"/>
    <lineage>
        <taxon>Archaea</taxon>
        <taxon>Candidatus Micrarchaeota</taxon>
        <taxon>Candidatus Micrarchaeia</taxon>
        <taxon>Candidatus Micrarchaeales</taxon>
        <taxon>Candidatus Micrarchaeaceae</taxon>
        <taxon>Candidatus Micrarchaeum</taxon>
    </lineage>
</organism>
<dbReference type="NCBIfam" id="NF009057">
    <property type="entry name" value="PRK12391.1"/>
    <property type="match status" value="1"/>
</dbReference>
<dbReference type="GO" id="GO:0052684">
    <property type="term" value="F:L-serine hydro-lyase (adding indole, L-tryptophan-forming) activity"/>
    <property type="evidence" value="ECO:0007669"/>
    <property type="project" value="TreeGrafter"/>
</dbReference>
<feature type="domain" description="Tryptophan synthase beta chain-like PALP" evidence="13">
    <location>
        <begin position="85"/>
        <end position="417"/>
    </location>
</feature>
<protein>
    <recommendedName>
        <fullName evidence="12">Tryptophan synthase beta chain</fullName>
        <ecNumber evidence="12">4.2.1.20</ecNumber>
    </recommendedName>
</protein>
<dbReference type="GO" id="GO:0030170">
    <property type="term" value="F:pyridoxal phosphate binding"/>
    <property type="evidence" value="ECO:0007669"/>
    <property type="project" value="InterPro"/>
</dbReference>
<dbReference type="InterPro" id="IPR023026">
    <property type="entry name" value="Trp_synth_beta/beta-like"/>
</dbReference>
<comment type="cofactor">
    <cofactor evidence="1 12">
        <name>pyridoxal 5'-phosphate</name>
        <dbReference type="ChEBI" id="CHEBI:597326"/>
    </cofactor>
</comment>
<comment type="subunit">
    <text evidence="5 12">Tetramer of two alpha and two beta chains.</text>
</comment>
<dbReference type="Gene3D" id="3.40.50.1100">
    <property type="match status" value="2"/>
</dbReference>
<dbReference type="UniPathway" id="UPA00035">
    <property type="reaction ID" value="UER00044"/>
</dbReference>
<keyword evidence="10 12" id="KW-0456">Lyase</keyword>
<dbReference type="InterPro" id="IPR036052">
    <property type="entry name" value="TrpB-like_PALP_sf"/>
</dbReference>
<reference evidence="14 15" key="2">
    <citation type="journal article" date="2010" name="Proc. Natl. Acad. Sci. U.S.A.">
        <title>Enigmatic, ultrasmall, uncultivated Archaea.</title>
        <authorList>
            <person name="Baker B.J."/>
            <person name="Comolli L.R."/>
            <person name="Dick G.J."/>
            <person name="Hauser L.J."/>
            <person name="Hyatt D."/>
            <person name="Dill B.D."/>
            <person name="Land M.L."/>
            <person name="Verberkmoes N.C."/>
            <person name="Hettich R.L."/>
            <person name="Banfield J.F."/>
        </authorList>
    </citation>
    <scope>NUCLEOTIDE SEQUENCE [LARGE SCALE GENOMIC DNA]</scope>
    <source>
        <strain evidence="14">ARMAN-2</strain>
    </source>
</reference>
<dbReference type="EC" id="4.2.1.20" evidence="12"/>
<evidence type="ECO:0000256" key="8">
    <source>
        <dbReference type="ARBA" id="ARBA00022898"/>
    </source>
</evidence>
<evidence type="ECO:0000256" key="9">
    <source>
        <dbReference type="ARBA" id="ARBA00023141"/>
    </source>
</evidence>
<dbReference type="EMBL" id="GG697236">
    <property type="protein sequence ID" value="EET90496.1"/>
    <property type="molecule type" value="Genomic_DNA"/>
</dbReference>
<evidence type="ECO:0000256" key="11">
    <source>
        <dbReference type="ARBA" id="ARBA00049047"/>
    </source>
</evidence>
<accession>C7DG26</accession>
<dbReference type="PIRSF" id="PIRSF500824">
    <property type="entry name" value="TrpB_prok"/>
    <property type="match status" value="1"/>
</dbReference>
<dbReference type="AlphaFoldDB" id="C7DG26"/>
<dbReference type="InterPro" id="IPR006316">
    <property type="entry name" value="Trp_synth_b-like"/>
</dbReference>
<keyword evidence="8 12" id="KW-0663">Pyridoxal phosphate</keyword>
<evidence type="ECO:0000259" key="13">
    <source>
        <dbReference type="Pfam" id="PF00291"/>
    </source>
</evidence>
<evidence type="ECO:0000256" key="4">
    <source>
        <dbReference type="ARBA" id="ARBA00009982"/>
    </source>
</evidence>
<dbReference type="HAMAP" id="MF_00133">
    <property type="entry name" value="Trp_synth_beta"/>
    <property type="match status" value="1"/>
</dbReference>
<evidence type="ECO:0000256" key="7">
    <source>
        <dbReference type="ARBA" id="ARBA00022822"/>
    </source>
</evidence>
<evidence type="ECO:0000256" key="3">
    <source>
        <dbReference type="ARBA" id="ARBA00004733"/>
    </source>
</evidence>
<comment type="pathway">
    <text evidence="3 12">Amino-acid biosynthesis; L-tryptophan biosynthesis; L-tryptophan from chorismate: step 5/5.</text>
</comment>
<dbReference type="PANTHER" id="PTHR48077:SF6">
    <property type="entry name" value="TRYPTOPHAN SYNTHASE"/>
    <property type="match status" value="1"/>
</dbReference>
<dbReference type="SUPFAM" id="SSF53686">
    <property type="entry name" value="Tryptophan synthase beta subunit-like PLP-dependent enzymes"/>
    <property type="match status" value="1"/>
</dbReference>
<dbReference type="Proteomes" id="UP000332487">
    <property type="component" value="Unassembled WGS sequence"/>
</dbReference>
<dbReference type="Pfam" id="PF00291">
    <property type="entry name" value="PALP"/>
    <property type="match status" value="1"/>
</dbReference>
<evidence type="ECO:0000256" key="6">
    <source>
        <dbReference type="ARBA" id="ARBA00022605"/>
    </source>
</evidence>
<reference evidence="14 15" key="1">
    <citation type="journal article" date="2009" name="Genome Biol.">
        <title>Community-wide analysis of microbial genome sequence signatures.</title>
        <authorList>
            <person name="Dick G.J."/>
            <person name="Andersson A.F."/>
            <person name="Baker B.J."/>
            <person name="Simmons S.L."/>
            <person name="Thomas B.C."/>
            <person name="Yelton A.P."/>
            <person name="Banfield J.F."/>
        </authorList>
    </citation>
    <scope>NUCLEOTIDE SEQUENCE [LARGE SCALE GENOMIC DNA]</scope>
    <source>
        <strain evidence="14">ARMAN-2</strain>
    </source>
</reference>
<comment type="similarity">
    <text evidence="4 12">Belongs to the TrpB family.</text>
</comment>
<dbReference type="GO" id="GO:0004834">
    <property type="term" value="F:tryptophan synthase activity"/>
    <property type="evidence" value="ECO:0007669"/>
    <property type="project" value="UniProtKB-UniRule"/>
</dbReference>
<dbReference type="PIRSF" id="PIRSF001413">
    <property type="entry name" value="Trp_syn_beta"/>
    <property type="match status" value="1"/>
</dbReference>
<evidence type="ECO:0000313" key="14">
    <source>
        <dbReference type="EMBL" id="EET90496.1"/>
    </source>
</evidence>
<dbReference type="NCBIfam" id="TIGR01415">
    <property type="entry name" value="trpB_rel"/>
    <property type="match status" value="1"/>
</dbReference>
<comment type="function">
    <text evidence="2 12">The beta subunit is responsible for the synthesis of L-tryptophan from indole and L-serine.</text>
</comment>
<evidence type="ECO:0000256" key="2">
    <source>
        <dbReference type="ARBA" id="ARBA00002786"/>
    </source>
</evidence>
<dbReference type="InterPro" id="IPR001926">
    <property type="entry name" value="TrpB-like_PALP"/>
</dbReference>
<keyword evidence="9 12" id="KW-0057">Aromatic amino acid biosynthesis</keyword>
<comment type="catalytic activity">
    <reaction evidence="11 12">
        <text>(1S,2R)-1-C-(indol-3-yl)glycerol 3-phosphate + L-serine = D-glyceraldehyde 3-phosphate + L-tryptophan + H2O</text>
        <dbReference type="Rhea" id="RHEA:10532"/>
        <dbReference type="ChEBI" id="CHEBI:15377"/>
        <dbReference type="ChEBI" id="CHEBI:33384"/>
        <dbReference type="ChEBI" id="CHEBI:57912"/>
        <dbReference type="ChEBI" id="CHEBI:58866"/>
        <dbReference type="ChEBI" id="CHEBI:59776"/>
        <dbReference type="EC" id="4.2.1.20"/>
    </reaction>
</comment>
<dbReference type="GO" id="GO:0005737">
    <property type="term" value="C:cytoplasm"/>
    <property type="evidence" value="ECO:0007669"/>
    <property type="project" value="TreeGrafter"/>
</dbReference>
<keyword evidence="15" id="KW-1185">Reference proteome</keyword>
<evidence type="ECO:0000256" key="1">
    <source>
        <dbReference type="ARBA" id="ARBA00001933"/>
    </source>
</evidence>
<feature type="modified residue" description="N6-(pyridoxal phosphate)lysine" evidence="12">
    <location>
        <position position="121"/>
    </location>
</feature>
<keyword evidence="7 12" id="KW-0822">Tryptophan biosynthesis</keyword>
<evidence type="ECO:0000256" key="12">
    <source>
        <dbReference type="HAMAP-Rule" id="MF_00133"/>
    </source>
</evidence>
<sequence length="446" mass="49211">MQKEKDKAKENFEEYRIDLRQKDAPKEFYNILGDIGQDLPKPIDDTGESFALLQKVLPKGVLELEFSDKDHIPIPEEIRDKFKMVNRPTPIIRARQLEAHFGNKVKIYMKMEGFTYVGSHKINSSIPQAYYAKADGAKFVTTETGAGQWGSAVALAASLFGLESKIFMVKVSYAGKPYRRYLMNMFGGEVHPSPSELTGFGRGILRKEPDSPGSLGMAITDAVEYAKEHGGKYVVGSVVNSDLMFKSIAGLEAKKQMESIGEDPDYVIGCVGGGSNYAGLAYPFLEEELKAGKIRRRYIAAGSAEIPKMTKGKYEYDYPDTGKVLPQLKMYTVGHDFVPPPIYAGGLRYHAVAPSLSLLMSKGIVEARDYDQNESFRYAKLYSKIEGYVPAPETSHSFPIIEEIAKKAGSKKPVVLMSFSGNGMLDLANYAEAFGFDAAQKGAGKQ</sequence>
<evidence type="ECO:0000256" key="10">
    <source>
        <dbReference type="ARBA" id="ARBA00023239"/>
    </source>
</evidence>
<evidence type="ECO:0000313" key="15">
    <source>
        <dbReference type="Proteomes" id="UP000332487"/>
    </source>
</evidence>
<keyword evidence="6 12" id="KW-0028">Amino-acid biosynthesis</keyword>
<gene>
    <name evidence="12" type="primary">trpB</name>
    <name evidence="14" type="ORF">UNLARM2_0031</name>
</gene>